<evidence type="ECO:0000256" key="3">
    <source>
        <dbReference type="ARBA" id="ARBA00023012"/>
    </source>
</evidence>
<dbReference type="InterPro" id="IPR001789">
    <property type="entry name" value="Sig_transdc_resp-reg_receiver"/>
</dbReference>
<protein>
    <submittedName>
        <fullName evidence="11">Sigma-54-dependent Fis family transcriptional regulator</fullName>
    </submittedName>
</protein>
<keyword evidence="8" id="KW-0597">Phosphoprotein</keyword>
<dbReference type="Gene3D" id="1.10.10.60">
    <property type="entry name" value="Homeodomain-like"/>
    <property type="match status" value="1"/>
</dbReference>
<evidence type="ECO:0000313" key="11">
    <source>
        <dbReference type="EMBL" id="TPD57928.1"/>
    </source>
</evidence>
<feature type="domain" description="Response regulatory" evidence="10">
    <location>
        <begin position="7"/>
        <end position="126"/>
    </location>
</feature>
<evidence type="ECO:0000256" key="6">
    <source>
        <dbReference type="ARBA" id="ARBA00023159"/>
    </source>
</evidence>
<keyword evidence="7" id="KW-0804">Transcription</keyword>
<dbReference type="GO" id="GO:0005524">
    <property type="term" value="F:ATP binding"/>
    <property type="evidence" value="ECO:0007669"/>
    <property type="project" value="UniProtKB-KW"/>
</dbReference>
<dbReference type="Pfam" id="PF25601">
    <property type="entry name" value="AAA_lid_14"/>
    <property type="match status" value="1"/>
</dbReference>
<dbReference type="PROSITE" id="PS50045">
    <property type="entry name" value="SIGMA54_INTERACT_4"/>
    <property type="match status" value="1"/>
</dbReference>
<organism evidence="11 12">
    <name type="scientific">Emcibacter nanhaiensis</name>
    <dbReference type="NCBI Taxonomy" id="1505037"/>
    <lineage>
        <taxon>Bacteria</taxon>
        <taxon>Pseudomonadati</taxon>
        <taxon>Pseudomonadota</taxon>
        <taxon>Alphaproteobacteria</taxon>
        <taxon>Emcibacterales</taxon>
        <taxon>Emcibacteraceae</taxon>
        <taxon>Emcibacter</taxon>
    </lineage>
</organism>
<dbReference type="PROSITE" id="PS00688">
    <property type="entry name" value="SIGMA54_INTERACT_3"/>
    <property type="match status" value="1"/>
</dbReference>
<keyword evidence="3" id="KW-0902">Two-component regulatory system</keyword>
<accession>A0A501PCM8</accession>
<keyword evidence="1" id="KW-0547">Nucleotide-binding</keyword>
<gene>
    <name evidence="11" type="ORF">FIV46_17700</name>
</gene>
<dbReference type="GO" id="GO:0000160">
    <property type="term" value="P:phosphorelay signal transduction system"/>
    <property type="evidence" value="ECO:0007669"/>
    <property type="project" value="UniProtKB-KW"/>
</dbReference>
<dbReference type="AlphaFoldDB" id="A0A501PCM8"/>
<dbReference type="RefSeq" id="WP_139942244.1">
    <property type="nucleotide sequence ID" value="NZ_JBHSYP010000005.1"/>
</dbReference>
<dbReference type="Gene3D" id="3.40.50.300">
    <property type="entry name" value="P-loop containing nucleotide triphosphate hydrolases"/>
    <property type="match status" value="1"/>
</dbReference>
<comment type="caution">
    <text evidence="11">The sequence shown here is derived from an EMBL/GenBank/DDBJ whole genome shotgun (WGS) entry which is preliminary data.</text>
</comment>
<dbReference type="PANTHER" id="PTHR32071">
    <property type="entry name" value="TRANSCRIPTIONAL REGULATORY PROTEIN"/>
    <property type="match status" value="1"/>
</dbReference>
<dbReference type="InterPro" id="IPR002078">
    <property type="entry name" value="Sigma_54_int"/>
</dbReference>
<dbReference type="PROSITE" id="PS00676">
    <property type="entry name" value="SIGMA54_INTERACT_2"/>
    <property type="match status" value="1"/>
</dbReference>
<dbReference type="SUPFAM" id="SSF52540">
    <property type="entry name" value="P-loop containing nucleoside triphosphate hydrolases"/>
    <property type="match status" value="1"/>
</dbReference>
<dbReference type="CDD" id="cd00009">
    <property type="entry name" value="AAA"/>
    <property type="match status" value="1"/>
</dbReference>
<name>A0A501PCM8_9PROT</name>
<dbReference type="Proteomes" id="UP000319148">
    <property type="component" value="Unassembled WGS sequence"/>
</dbReference>
<evidence type="ECO:0000313" key="12">
    <source>
        <dbReference type="Proteomes" id="UP000319148"/>
    </source>
</evidence>
<dbReference type="SUPFAM" id="SSF52172">
    <property type="entry name" value="CheY-like"/>
    <property type="match status" value="1"/>
</dbReference>
<feature type="modified residue" description="4-aspartylphosphate" evidence="8">
    <location>
        <position position="56"/>
    </location>
</feature>
<dbReference type="OrthoDB" id="9154941at2"/>
<keyword evidence="2" id="KW-0067">ATP-binding</keyword>
<dbReference type="InterPro" id="IPR009057">
    <property type="entry name" value="Homeodomain-like_sf"/>
</dbReference>
<dbReference type="InterPro" id="IPR025944">
    <property type="entry name" value="Sigma_54_int_dom_CS"/>
</dbReference>
<dbReference type="EMBL" id="VFIY01000018">
    <property type="protein sequence ID" value="TPD57928.1"/>
    <property type="molecule type" value="Genomic_DNA"/>
</dbReference>
<evidence type="ECO:0000256" key="4">
    <source>
        <dbReference type="ARBA" id="ARBA00023015"/>
    </source>
</evidence>
<sequence length="461" mass="51477">MSEKEGRILVVDDDQDVLTAARLLLKRSFAVIATANRPDAIPDMLSQNSFDAVLLDMNFSLGDNRGEEGLRWIDEILSLDPHLVVIVITAHGGIELAVEAMKRGATDFIMKPWQNEKLVSTLKTAVSLSRSRSEADAYRGRAKELEKSIHADEVMIGESPAMQQLRDMIHRAAPTDANIMILGENGSGKELVAREIHRHSLRSGNVFLSVDLGAISDNLFESELFGHKKGAFTDAREDRIGRMQAANGGTLFLDEIGNLSLALQTKLLTVLERRQVTPVGSNRPVDIDVRLISATNMPPSELAQESKFRPDLRYRLNTVEINVPPLRNRTEDIPLLVDHFVRIYSQKYGKGKRRLDRATLDALCAYDWPGNVRELRHAIERAVILAPEEEFRPGDFALSATAPAPRQSVQEELPTNLNLEEVEKATLERALRLHKGNISHAAKELGITRASLYRRMEKHGL</sequence>
<dbReference type="InterPro" id="IPR002197">
    <property type="entry name" value="HTH_Fis"/>
</dbReference>
<dbReference type="PRINTS" id="PR01590">
    <property type="entry name" value="HTHFIS"/>
</dbReference>
<evidence type="ECO:0000256" key="7">
    <source>
        <dbReference type="ARBA" id="ARBA00023163"/>
    </source>
</evidence>
<dbReference type="GO" id="GO:0043565">
    <property type="term" value="F:sequence-specific DNA binding"/>
    <property type="evidence" value="ECO:0007669"/>
    <property type="project" value="InterPro"/>
</dbReference>
<dbReference type="Pfam" id="PF02954">
    <property type="entry name" value="HTH_8"/>
    <property type="match status" value="1"/>
</dbReference>
<dbReference type="InterPro" id="IPR058031">
    <property type="entry name" value="AAA_lid_NorR"/>
</dbReference>
<dbReference type="InterPro" id="IPR027417">
    <property type="entry name" value="P-loop_NTPase"/>
</dbReference>
<dbReference type="InterPro" id="IPR003593">
    <property type="entry name" value="AAA+_ATPase"/>
</dbReference>
<evidence type="ECO:0000256" key="1">
    <source>
        <dbReference type="ARBA" id="ARBA00022741"/>
    </source>
</evidence>
<dbReference type="SMART" id="SM00448">
    <property type="entry name" value="REC"/>
    <property type="match status" value="1"/>
</dbReference>
<dbReference type="Gene3D" id="1.10.8.60">
    <property type="match status" value="1"/>
</dbReference>
<reference evidence="12" key="1">
    <citation type="submission" date="2019-06" db="EMBL/GenBank/DDBJ databases">
        <title>The complete genome of Emcibacter congregatus ZYLT.</title>
        <authorList>
            <person name="Zhao Z."/>
        </authorList>
    </citation>
    <scope>NUCLEOTIDE SEQUENCE [LARGE SCALE GENOMIC DNA]</scope>
    <source>
        <strain evidence="12">MCCC 1A06723</strain>
    </source>
</reference>
<evidence type="ECO:0000256" key="8">
    <source>
        <dbReference type="PROSITE-ProRule" id="PRU00169"/>
    </source>
</evidence>
<dbReference type="PROSITE" id="PS50110">
    <property type="entry name" value="RESPONSE_REGULATORY"/>
    <property type="match status" value="1"/>
</dbReference>
<proteinExistence type="predicted"/>
<evidence type="ECO:0000259" key="9">
    <source>
        <dbReference type="PROSITE" id="PS50045"/>
    </source>
</evidence>
<dbReference type="InterPro" id="IPR025943">
    <property type="entry name" value="Sigma_54_int_dom_ATP-bd_2"/>
</dbReference>
<evidence type="ECO:0000259" key="10">
    <source>
        <dbReference type="PROSITE" id="PS50110"/>
    </source>
</evidence>
<keyword evidence="6" id="KW-0010">Activator</keyword>
<keyword evidence="5" id="KW-0238">DNA-binding</keyword>
<dbReference type="Pfam" id="PF00158">
    <property type="entry name" value="Sigma54_activat"/>
    <property type="match status" value="1"/>
</dbReference>
<evidence type="ECO:0000256" key="2">
    <source>
        <dbReference type="ARBA" id="ARBA00022840"/>
    </source>
</evidence>
<keyword evidence="4" id="KW-0805">Transcription regulation</keyword>
<dbReference type="Pfam" id="PF00072">
    <property type="entry name" value="Response_reg"/>
    <property type="match status" value="1"/>
</dbReference>
<dbReference type="Gene3D" id="3.40.50.2300">
    <property type="match status" value="1"/>
</dbReference>
<keyword evidence="12" id="KW-1185">Reference proteome</keyword>
<dbReference type="InterPro" id="IPR011006">
    <property type="entry name" value="CheY-like_superfamily"/>
</dbReference>
<dbReference type="PANTHER" id="PTHR32071:SF113">
    <property type="entry name" value="ALGINATE BIOSYNTHESIS TRANSCRIPTIONAL REGULATORY PROTEIN ALGB"/>
    <property type="match status" value="1"/>
</dbReference>
<feature type="domain" description="Sigma-54 factor interaction" evidence="9">
    <location>
        <begin position="155"/>
        <end position="384"/>
    </location>
</feature>
<dbReference type="FunFam" id="3.40.50.300:FF:000006">
    <property type="entry name" value="DNA-binding transcriptional regulator NtrC"/>
    <property type="match status" value="1"/>
</dbReference>
<dbReference type="SUPFAM" id="SSF46689">
    <property type="entry name" value="Homeodomain-like"/>
    <property type="match status" value="1"/>
</dbReference>
<dbReference type="GO" id="GO:0006355">
    <property type="term" value="P:regulation of DNA-templated transcription"/>
    <property type="evidence" value="ECO:0007669"/>
    <property type="project" value="InterPro"/>
</dbReference>
<dbReference type="SMART" id="SM00382">
    <property type="entry name" value="AAA"/>
    <property type="match status" value="1"/>
</dbReference>
<evidence type="ECO:0000256" key="5">
    <source>
        <dbReference type="ARBA" id="ARBA00023125"/>
    </source>
</evidence>